<dbReference type="InterPro" id="IPR036465">
    <property type="entry name" value="vWFA_dom_sf"/>
</dbReference>
<dbReference type="EMBL" id="CADCSY010000005">
    <property type="protein sequence ID" value="CAA9210043.1"/>
    <property type="molecule type" value="Genomic_DNA"/>
</dbReference>
<sequence>MPAPTRRLALLAAALSAAMLVLPLRLPLGLVVVDGLLLLLAVVDWRLAPPPSSLEVERELPAVLPLGGAGRVTWRVSSPHRRALVVGLADDLAPSLAAGTRRAHLSVPAGGVASAGTTIRPTRRGRFEPSAVTLRVEGPLGLAARQTTVHVPAVLRVHPRYRSKEQAELRIERARILEVGLRSAKGRGSGTEFEALRDYSVDDETRRIDWAATARTGRPIVRTYRAERNQTVLCLLDLGRTMAARVEDVPRVEHAMDAVMMLTHVAGRLGDRVGLLAFDAEVRAVVPPRGGPHQLRRVTEAMYDLEPVLVESDHRLAFGTALGRFRRRSLVVLSTELAEQALDETLLPALPLLLRDHLVVIASVVDPAVATWASAPPADAGAAYRRAAAITALEERRRVVARLRGMGATVVDAAPGDLAPRLTDTYLKVKATGTL</sequence>
<proteinExistence type="predicted"/>
<dbReference type="PANTHER" id="PTHR33608">
    <property type="entry name" value="BLL2464 PROTEIN"/>
    <property type="match status" value="1"/>
</dbReference>
<reference evidence="2" key="1">
    <citation type="submission" date="2020-02" db="EMBL/GenBank/DDBJ databases">
        <authorList>
            <person name="Meier V. D."/>
        </authorList>
    </citation>
    <scope>NUCLEOTIDE SEQUENCE</scope>
    <source>
        <strain evidence="2">AVDCRST_MAG20</strain>
    </source>
</reference>
<dbReference type="InterPro" id="IPR002881">
    <property type="entry name" value="DUF58"/>
</dbReference>
<protein>
    <recommendedName>
        <fullName evidence="1">DUF58 domain-containing protein</fullName>
    </recommendedName>
</protein>
<name>A0A6J4H1L9_9ACTN</name>
<organism evidence="2">
    <name type="scientific">uncultured Acidimicrobiales bacterium</name>
    <dbReference type="NCBI Taxonomy" id="310071"/>
    <lineage>
        <taxon>Bacteria</taxon>
        <taxon>Bacillati</taxon>
        <taxon>Actinomycetota</taxon>
        <taxon>Acidimicrobiia</taxon>
        <taxon>Acidimicrobiales</taxon>
        <taxon>environmental samples</taxon>
    </lineage>
</organism>
<feature type="domain" description="DUF58" evidence="1">
    <location>
        <begin position="196"/>
        <end position="368"/>
    </location>
</feature>
<dbReference type="SUPFAM" id="SSF53300">
    <property type="entry name" value="vWA-like"/>
    <property type="match status" value="1"/>
</dbReference>
<gene>
    <name evidence="2" type="ORF">AVDCRST_MAG20-154</name>
</gene>
<dbReference type="AlphaFoldDB" id="A0A6J4H1L9"/>
<accession>A0A6J4H1L9</accession>
<evidence type="ECO:0000313" key="2">
    <source>
        <dbReference type="EMBL" id="CAA9210043.1"/>
    </source>
</evidence>
<dbReference type="PANTHER" id="PTHR33608:SF3">
    <property type="entry name" value="SLR2013 PROTEIN"/>
    <property type="match status" value="1"/>
</dbReference>
<dbReference type="Pfam" id="PF01882">
    <property type="entry name" value="DUF58"/>
    <property type="match status" value="1"/>
</dbReference>
<evidence type="ECO:0000259" key="1">
    <source>
        <dbReference type="Pfam" id="PF01882"/>
    </source>
</evidence>